<dbReference type="SUPFAM" id="SSF57302">
    <property type="entry name" value="Snake toxin-like"/>
    <property type="match status" value="1"/>
</dbReference>
<dbReference type="Proteomes" id="UP001044222">
    <property type="component" value="Chromosome 15"/>
</dbReference>
<protein>
    <recommendedName>
        <fullName evidence="3">UPAR/Ly6 domain-containing protein</fullName>
    </recommendedName>
</protein>
<dbReference type="InterPro" id="IPR045860">
    <property type="entry name" value="Snake_toxin-like_sf"/>
</dbReference>
<evidence type="ECO:0000313" key="1">
    <source>
        <dbReference type="EMBL" id="KAG5835249.1"/>
    </source>
</evidence>
<evidence type="ECO:0008006" key="3">
    <source>
        <dbReference type="Google" id="ProtNLM"/>
    </source>
</evidence>
<proteinExistence type="predicted"/>
<dbReference type="Gene3D" id="2.10.60.10">
    <property type="entry name" value="CD59"/>
    <property type="match status" value="1"/>
</dbReference>
<comment type="caution">
    <text evidence="1">The sequence shown here is derived from an EMBL/GenBank/DDBJ whole genome shotgun (WGS) entry which is preliminary data.</text>
</comment>
<dbReference type="EMBL" id="JAFIRN010000015">
    <property type="protein sequence ID" value="KAG5835249.1"/>
    <property type="molecule type" value="Genomic_DNA"/>
</dbReference>
<accession>A0A9D3LQU1</accession>
<reference evidence="1" key="1">
    <citation type="submission" date="2021-01" db="EMBL/GenBank/DDBJ databases">
        <title>A chromosome-scale assembly of European eel, Anguilla anguilla.</title>
        <authorList>
            <person name="Henkel C."/>
            <person name="Jong-Raadsen S.A."/>
            <person name="Dufour S."/>
            <person name="Weltzien F.-A."/>
            <person name="Palstra A.P."/>
            <person name="Pelster B."/>
            <person name="Spaink H.P."/>
            <person name="Van Den Thillart G.E."/>
            <person name="Jansen H."/>
            <person name="Zahm M."/>
            <person name="Klopp C."/>
            <person name="Cedric C."/>
            <person name="Louis A."/>
            <person name="Berthelot C."/>
            <person name="Parey E."/>
            <person name="Roest Crollius H."/>
            <person name="Montfort J."/>
            <person name="Robinson-Rechavi M."/>
            <person name="Bucao C."/>
            <person name="Bouchez O."/>
            <person name="Gislard M."/>
            <person name="Lluch J."/>
            <person name="Milhes M."/>
            <person name="Lampietro C."/>
            <person name="Lopez Roques C."/>
            <person name="Donnadieu C."/>
            <person name="Braasch I."/>
            <person name="Desvignes T."/>
            <person name="Postlethwait J."/>
            <person name="Bobe J."/>
            <person name="Guiguen Y."/>
            <person name="Dirks R."/>
        </authorList>
    </citation>
    <scope>NUCLEOTIDE SEQUENCE</scope>
    <source>
        <strain evidence="1">Tag_6206</strain>
        <tissue evidence="1">Liver</tissue>
    </source>
</reference>
<evidence type="ECO:0000313" key="2">
    <source>
        <dbReference type="Proteomes" id="UP001044222"/>
    </source>
</evidence>
<name>A0A9D3LQU1_ANGAN</name>
<gene>
    <name evidence="1" type="ORF">ANANG_G00270360</name>
</gene>
<dbReference type="CDD" id="cd23553">
    <property type="entry name" value="TFP_LU_ECD_Ly6PGE"/>
    <property type="match status" value="1"/>
</dbReference>
<organism evidence="1 2">
    <name type="scientific">Anguilla anguilla</name>
    <name type="common">European freshwater eel</name>
    <name type="synonym">Muraena anguilla</name>
    <dbReference type="NCBI Taxonomy" id="7936"/>
    <lineage>
        <taxon>Eukaryota</taxon>
        <taxon>Metazoa</taxon>
        <taxon>Chordata</taxon>
        <taxon>Craniata</taxon>
        <taxon>Vertebrata</taxon>
        <taxon>Euteleostomi</taxon>
        <taxon>Actinopterygii</taxon>
        <taxon>Neopterygii</taxon>
        <taxon>Teleostei</taxon>
        <taxon>Anguilliformes</taxon>
        <taxon>Anguillidae</taxon>
        <taxon>Anguilla</taxon>
    </lineage>
</organism>
<dbReference type="AlphaFoldDB" id="A0A9D3LQU1"/>
<keyword evidence="2" id="KW-1185">Reference proteome</keyword>
<sequence>MIIARSRSFRARRLKAFRDRGYSPVEPEPRAGAWRALLSLSAAVFCCSVCKDEALKCHTCVAADEEECDQQGSFVCPQYSDACATITGPNTVMKSCSYRSFCERPHHGNPGVRMECCFTENCNGPQSAYRHGEHRNSAGGLGPSPPLLLLGALLARLATSRV</sequence>